<dbReference type="Proteomes" id="UP000590749">
    <property type="component" value="Unassembled WGS sequence"/>
</dbReference>
<dbReference type="RefSeq" id="WP_229794675.1">
    <property type="nucleotide sequence ID" value="NZ_BMPW01000006.1"/>
</dbReference>
<name>A0A7W5FG43_9ACTN</name>
<gene>
    <name evidence="2" type="ORF">FHR83_004811</name>
</gene>
<dbReference type="EMBL" id="JACHXF010000010">
    <property type="protein sequence ID" value="MBB3097136.1"/>
    <property type="molecule type" value="Genomic_DNA"/>
</dbReference>
<evidence type="ECO:0000313" key="2">
    <source>
        <dbReference type="EMBL" id="MBB3097136.1"/>
    </source>
</evidence>
<proteinExistence type="predicted"/>
<evidence type="ECO:0008006" key="4">
    <source>
        <dbReference type="Google" id="ProtNLM"/>
    </source>
</evidence>
<sequence>MSSGVLEEAIKKAAIAWISVGDGPAYALWCMPVESSLAVVSGPGEQFAPGLAEAQRATVRLRGDHGGLIVQVEAEVSRLDPGSAEWDEIAPQLAGKRLNASGTAEEVVARWAADGCALVRLTPAADATTGAADLPAESQAAPPRETPARVETRRPFRLHRVKKPDRAADAARSTGSGSLPDEGWDGYLA</sequence>
<dbReference type="AlphaFoldDB" id="A0A7W5FG43"/>
<evidence type="ECO:0000256" key="1">
    <source>
        <dbReference type="SAM" id="MobiDB-lite"/>
    </source>
</evidence>
<organism evidence="2 3">
    <name type="scientific">Actinoplanes campanulatus</name>
    <dbReference type="NCBI Taxonomy" id="113559"/>
    <lineage>
        <taxon>Bacteria</taxon>
        <taxon>Bacillati</taxon>
        <taxon>Actinomycetota</taxon>
        <taxon>Actinomycetes</taxon>
        <taxon>Micromonosporales</taxon>
        <taxon>Micromonosporaceae</taxon>
        <taxon>Actinoplanes</taxon>
    </lineage>
</organism>
<reference evidence="2 3" key="1">
    <citation type="submission" date="2020-08" db="EMBL/GenBank/DDBJ databases">
        <title>Genomic Encyclopedia of Type Strains, Phase III (KMG-III): the genomes of soil and plant-associated and newly described type strains.</title>
        <authorList>
            <person name="Whitman W."/>
        </authorList>
    </citation>
    <scope>NUCLEOTIDE SEQUENCE [LARGE SCALE GENOMIC DNA]</scope>
    <source>
        <strain evidence="2 3">CECT 3287</strain>
    </source>
</reference>
<feature type="region of interest" description="Disordered" evidence="1">
    <location>
        <begin position="130"/>
        <end position="189"/>
    </location>
</feature>
<accession>A0A7W5FG43</accession>
<comment type="caution">
    <text evidence="2">The sequence shown here is derived from an EMBL/GenBank/DDBJ whole genome shotgun (WGS) entry which is preliminary data.</text>
</comment>
<protein>
    <recommendedName>
        <fullName evidence="4">Pyridoxamine 5'-phosphate oxidase</fullName>
    </recommendedName>
</protein>
<keyword evidence="3" id="KW-1185">Reference proteome</keyword>
<evidence type="ECO:0000313" key="3">
    <source>
        <dbReference type="Proteomes" id="UP000590749"/>
    </source>
</evidence>